<dbReference type="PROSITE" id="PS52016">
    <property type="entry name" value="TONB_DEPENDENT_REC_3"/>
    <property type="match status" value="1"/>
</dbReference>
<sequence length="824" mass="89386">MLMNEATGKKNISTKLTGSVMVRGSLLALAFSLGSAAHAQDQGSAAQAQDQGEGGDGAVGQARSGGLDEIIVTARKREENLQDTPISVTAFSSEALERRQADTVGDVGRFAPNVSLEPAANISGSSASITTFIRGVGQTDFNITVDPGVGLYYDGVYVARTAGALLDLGDVQSIQILRGPQGTLFGKNTIGGAIIVNSIPPSNDFDLEGEIATGSFNRLDARGMINVPVSDRVAVRAVVGLRTRDGYQERLSDGGRQGNVDTLGGRIAIRAELTDNFKATLSFDANRRREQSAASTLLQVSEGFDVIGEAGGFPVTNGGFQNFFWNKVLQAPNCGPEGTPAPATVNCFGPHWFTNNIDKTWGTNRNLSNFDLWGTNLTLDWKIGSVDFKSITAYRKTKAHFSFDFDGSPIPLGESFNNIDQKQFSQEFQLTGTLFDGVVDFTGGLYYLKEKATDNNLLTFAFADFVSGGDVDNDSYAAYLQATINVTDRFSITPGIRYTDETKRFDPSRQVIADDRIGGALLLMSRCFVRRAPIIPPDPAQCPTPDTTVNPQGNQLLPAVEVQTKATEWTPALSLDYQVTDQTLIYASYSKGFKSGGFTQRILPPEPAAPSFAPEFVESYEVGVKNELFDRRLRLNIAAFQADYTDIQLVVQQGLSPKVRNAGRARIRGIEVETQAKLADFLTIQGGFGYVDAYYREVSPTAAPVNVNSRFPMVPKWTASGSFDAELYKGGAGTLSLHGDWSYKGGHFKDSINSPALYQEGYSVFGANLSYELPGDNWDVSVGVTNLTDKRYLLGGYSELQQTGAATGAYSRPREWFLKLRYRY</sequence>
<evidence type="ECO:0000256" key="10">
    <source>
        <dbReference type="ARBA" id="ARBA00023237"/>
    </source>
</evidence>
<dbReference type="Gene3D" id="2.40.170.20">
    <property type="entry name" value="TonB-dependent receptor, beta-barrel domain"/>
    <property type="match status" value="2"/>
</dbReference>
<dbReference type="CDD" id="cd01347">
    <property type="entry name" value="ligand_gated_channel"/>
    <property type="match status" value="1"/>
</dbReference>
<evidence type="ECO:0000256" key="7">
    <source>
        <dbReference type="ARBA" id="ARBA00023065"/>
    </source>
</evidence>
<evidence type="ECO:0000256" key="2">
    <source>
        <dbReference type="ARBA" id="ARBA00022448"/>
    </source>
</evidence>
<feature type="domain" description="TonB-dependent receptor-like beta-barrel" evidence="15">
    <location>
        <begin position="352"/>
        <end position="787"/>
    </location>
</feature>
<comment type="similarity">
    <text evidence="11 12">Belongs to the TonB-dependent receptor family.</text>
</comment>
<feature type="domain" description="TonB-dependent receptor plug" evidence="16">
    <location>
        <begin position="81"/>
        <end position="193"/>
    </location>
</feature>
<evidence type="ECO:0008006" key="18">
    <source>
        <dbReference type="Google" id="ProtNLM"/>
    </source>
</evidence>
<dbReference type="SUPFAM" id="SSF56935">
    <property type="entry name" value="Porins"/>
    <property type="match status" value="1"/>
</dbReference>
<evidence type="ECO:0000256" key="8">
    <source>
        <dbReference type="ARBA" id="ARBA00023077"/>
    </source>
</evidence>
<keyword evidence="14" id="KW-0732">Signal</keyword>
<evidence type="ECO:0000256" key="3">
    <source>
        <dbReference type="ARBA" id="ARBA00022452"/>
    </source>
</evidence>
<dbReference type="Pfam" id="PF07715">
    <property type="entry name" value="Plug"/>
    <property type="match status" value="1"/>
</dbReference>
<evidence type="ECO:0000256" key="12">
    <source>
        <dbReference type="RuleBase" id="RU003357"/>
    </source>
</evidence>
<feature type="chain" id="PRO_5004194674" description="TonB-dependent receptor" evidence="14">
    <location>
        <begin position="40"/>
        <end position="824"/>
    </location>
</feature>
<keyword evidence="9 11" id="KW-0472">Membrane</keyword>
<keyword evidence="7" id="KW-0406">Ion transport</keyword>
<dbReference type="PANTHER" id="PTHR32552:SF81">
    <property type="entry name" value="TONB-DEPENDENT OUTER MEMBRANE RECEPTOR"/>
    <property type="match status" value="1"/>
</dbReference>
<proteinExistence type="inferred from homology"/>
<keyword evidence="8 12" id="KW-0798">TonB box</keyword>
<evidence type="ECO:0000256" key="5">
    <source>
        <dbReference type="ARBA" id="ARBA00022692"/>
    </source>
</evidence>
<feature type="signal peptide" evidence="14">
    <location>
        <begin position="1"/>
        <end position="39"/>
    </location>
</feature>
<name>Q1MWM1_9SPHN</name>
<keyword evidence="10 11" id="KW-0998">Cell outer membrane</keyword>
<organism evidence="17">
    <name type="scientific">Sphingomonas sp. A4</name>
    <dbReference type="NCBI Taxonomy" id="223555"/>
    <lineage>
        <taxon>Bacteria</taxon>
        <taxon>Pseudomonadati</taxon>
        <taxon>Pseudomonadota</taxon>
        <taxon>Alphaproteobacteria</taxon>
        <taxon>Sphingomonadales</taxon>
        <taxon>Sphingomonadaceae</taxon>
        <taxon>Sphingomonas</taxon>
    </lineage>
</organism>
<dbReference type="GO" id="GO:0009279">
    <property type="term" value="C:cell outer membrane"/>
    <property type="evidence" value="ECO:0007669"/>
    <property type="project" value="UniProtKB-SubCell"/>
</dbReference>
<dbReference type="InterPro" id="IPR012910">
    <property type="entry name" value="Plug_dom"/>
</dbReference>
<protein>
    <recommendedName>
        <fullName evidence="18">TonB-dependent receptor</fullName>
    </recommendedName>
</protein>
<dbReference type="InterPro" id="IPR000531">
    <property type="entry name" value="Beta-barrel_TonB"/>
</dbReference>
<feature type="compositionally biased region" description="Low complexity" evidence="13">
    <location>
        <begin position="42"/>
        <end position="51"/>
    </location>
</feature>
<evidence type="ECO:0000256" key="11">
    <source>
        <dbReference type="PROSITE-ProRule" id="PRU01360"/>
    </source>
</evidence>
<keyword evidence="3 11" id="KW-1134">Transmembrane beta strand</keyword>
<keyword evidence="5 11" id="KW-0812">Transmembrane</keyword>
<evidence type="ECO:0000259" key="16">
    <source>
        <dbReference type="Pfam" id="PF07715"/>
    </source>
</evidence>
<comment type="subcellular location">
    <subcellularLocation>
        <location evidence="1 11">Cell outer membrane</location>
        <topology evidence="1 11">Multi-pass membrane protein</topology>
    </subcellularLocation>
</comment>
<dbReference type="GO" id="GO:0006826">
    <property type="term" value="P:iron ion transport"/>
    <property type="evidence" value="ECO:0007669"/>
    <property type="project" value="UniProtKB-KW"/>
</dbReference>
<evidence type="ECO:0000256" key="4">
    <source>
        <dbReference type="ARBA" id="ARBA00022496"/>
    </source>
</evidence>
<dbReference type="InterPro" id="IPR036942">
    <property type="entry name" value="Beta-barrel_TonB_sf"/>
</dbReference>
<evidence type="ECO:0000256" key="1">
    <source>
        <dbReference type="ARBA" id="ARBA00004571"/>
    </source>
</evidence>
<evidence type="ECO:0000313" key="17">
    <source>
        <dbReference type="EMBL" id="BAE93947.1"/>
    </source>
</evidence>
<reference evidence="17" key="1">
    <citation type="journal article" date="2006" name="Microbiology (Mosc.)">
        <title>Functional and transcriptional analyses of the initial oxygenase genes for acenaphthene degradation from Sphingomonas sp. strain A4.</title>
        <authorList>
            <person name="Kouzuma A."/>
            <person name="Pinyakong O."/>
            <person name="Nojiri H."/>
            <person name="Omori T."/>
            <person name="Yamane H."/>
            <person name="Habe H."/>
        </authorList>
    </citation>
    <scope>NUCLEOTIDE SEQUENCE</scope>
    <source>
        <strain evidence="17">A4</strain>
    </source>
</reference>
<dbReference type="AlphaFoldDB" id="Q1MWM1"/>
<evidence type="ECO:0000256" key="9">
    <source>
        <dbReference type="ARBA" id="ARBA00023136"/>
    </source>
</evidence>
<feature type="region of interest" description="Disordered" evidence="13">
    <location>
        <begin position="42"/>
        <end position="62"/>
    </location>
</feature>
<evidence type="ECO:0000259" key="15">
    <source>
        <dbReference type="Pfam" id="PF00593"/>
    </source>
</evidence>
<dbReference type="InterPro" id="IPR039426">
    <property type="entry name" value="TonB-dep_rcpt-like"/>
</dbReference>
<accession>Q1MWM1</accession>
<keyword evidence="4" id="KW-0410">Iron transport</keyword>
<keyword evidence="6" id="KW-0408">Iron</keyword>
<evidence type="ECO:0000256" key="6">
    <source>
        <dbReference type="ARBA" id="ARBA00023004"/>
    </source>
</evidence>
<evidence type="ECO:0000256" key="14">
    <source>
        <dbReference type="SAM" id="SignalP"/>
    </source>
</evidence>
<dbReference type="PANTHER" id="PTHR32552">
    <property type="entry name" value="FERRICHROME IRON RECEPTOR-RELATED"/>
    <property type="match status" value="1"/>
</dbReference>
<dbReference type="Pfam" id="PF00593">
    <property type="entry name" value="TonB_dep_Rec_b-barrel"/>
    <property type="match status" value="1"/>
</dbReference>
<dbReference type="EMBL" id="AB240454">
    <property type="protein sequence ID" value="BAE93947.1"/>
    <property type="molecule type" value="Genomic_DNA"/>
</dbReference>
<keyword evidence="2 11" id="KW-0813">Transport</keyword>
<evidence type="ECO:0000256" key="13">
    <source>
        <dbReference type="SAM" id="MobiDB-lite"/>
    </source>
</evidence>